<feature type="chain" id="PRO_5035254320" evidence="3">
    <location>
        <begin position="29"/>
        <end position="572"/>
    </location>
</feature>
<dbReference type="PANTHER" id="PTHR10424">
    <property type="entry name" value="VIRAL ENVELOPE PROTEIN"/>
    <property type="match status" value="1"/>
</dbReference>
<dbReference type="Bgee" id="ENSCJAG00000060234">
    <property type="expression patterns" value="Expressed in heart and 5 other cell types or tissues"/>
</dbReference>
<protein>
    <submittedName>
        <fullName evidence="4">Uncharacterized protein</fullName>
    </submittedName>
</protein>
<dbReference type="AlphaFoldDB" id="A0A5F4W8T7"/>
<dbReference type="Pfam" id="PF00429">
    <property type="entry name" value="TLV_coat"/>
    <property type="match status" value="1"/>
</dbReference>
<reference evidence="4" key="3">
    <citation type="submission" date="2025-09" db="UniProtKB">
        <authorList>
            <consortium name="Ensembl"/>
        </authorList>
    </citation>
    <scope>IDENTIFICATION</scope>
</reference>
<keyword evidence="5" id="KW-1185">Reference proteome</keyword>
<accession>A0A5F4W8T7</accession>
<keyword evidence="2" id="KW-1133">Transmembrane helix</keyword>
<evidence type="ECO:0000256" key="2">
    <source>
        <dbReference type="SAM" id="Phobius"/>
    </source>
</evidence>
<evidence type="ECO:0000256" key="1">
    <source>
        <dbReference type="ARBA" id="ARBA00023157"/>
    </source>
</evidence>
<dbReference type="SUPFAM" id="SSF58069">
    <property type="entry name" value="Virus ectodomain"/>
    <property type="match status" value="1"/>
</dbReference>
<feature type="signal peptide" evidence="3">
    <location>
        <begin position="1"/>
        <end position="28"/>
    </location>
</feature>
<dbReference type="PANTHER" id="PTHR10424:SF73">
    <property type="entry name" value="ENDOGENOUS RETROVIRUS GROUP FC1 ENV POLYPROTEIN-RELATED"/>
    <property type="match status" value="1"/>
</dbReference>
<feature type="transmembrane region" description="Helical" evidence="2">
    <location>
        <begin position="514"/>
        <end position="535"/>
    </location>
</feature>
<dbReference type="Ensembl" id="ENSCJAT00000100307.2">
    <property type="protein sequence ID" value="ENSCJAP00000074093.2"/>
    <property type="gene ID" value="ENSCJAG00000086896.1"/>
</dbReference>
<organism evidence="4 5">
    <name type="scientific">Callithrix jacchus</name>
    <name type="common">White-tufted-ear marmoset</name>
    <name type="synonym">Simia Jacchus</name>
    <dbReference type="NCBI Taxonomy" id="9483"/>
    <lineage>
        <taxon>Eukaryota</taxon>
        <taxon>Metazoa</taxon>
        <taxon>Chordata</taxon>
        <taxon>Craniata</taxon>
        <taxon>Vertebrata</taxon>
        <taxon>Euteleostomi</taxon>
        <taxon>Mammalia</taxon>
        <taxon>Eutheria</taxon>
        <taxon>Euarchontoglires</taxon>
        <taxon>Primates</taxon>
        <taxon>Haplorrhini</taxon>
        <taxon>Platyrrhini</taxon>
        <taxon>Cebidae</taxon>
        <taxon>Callitrichinae</taxon>
        <taxon>Callithrix</taxon>
        <taxon>Callithrix</taxon>
    </lineage>
</organism>
<evidence type="ECO:0000313" key="5">
    <source>
        <dbReference type="Proteomes" id="UP000008225"/>
    </source>
</evidence>
<evidence type="ECO:0000256" key="3">
    <source>
        <dbReference type="SAM" id="SignalP"/>
    </source>
</evidence>
<dbReference type="InterPro" id="IPR018154">
    <property type="entry name" value="TLV/ENV_coat_polyprotein"/>
</dbReference>
<keyword evidence="1" id="KW-1015">Disulfide bond</keyword>
<dbReference type="CDD" id="cd09851">
    <property type="entry name" value="HTLV-1-like_HR1-HR2"/>
    <property type="match status" value="1"/>
</dbReference>
<dbReference type="GeneTree" id="ENSGT00690000102286"/>
<reference evidence="4" key="1">
    <citation type="submission" date="2009-03" db="EMBL/GenBank/DDBJ databases">
        <authorList>
            <person name="Warren W."/>
            <person name="Ye L."/>
            <person name="Minx P."/>
            <person name="Worley K."/>
            <person name="Gibbs R."/>
            <person name="Wilson R.K."/>
        </authorList>
    </citation>
    <scope>NUCLEOTIDE SEQUENCE [LARGE SCALE GENOMIC DNA]</scope>
</reference>
<dbReference type="OMA" id="CNMHELA"/>
<keyword evidence="3" id="KW-0732">Signal</keyword>
<keyword evidence="2" id="KW-0472">Membrane</keyword>
<name>A0A5F4W8T7_CALJA</name>
<reference evidence="4" key="2">
    <citation type="submission" date="2025-08" db="UniProtKB">
        <authorList>
            <consortium name="Ensembl"/>
        </authorList>
    </citation>
    <scope>IDENTIFICATION</scope>
</reference>
<dbReference type="InParanoid" id="A0A5F4W8T7"/>
<sequence>MALPVPAGSVFLLVLYHLSFLRPDLSLANPQYVWRFFLTENYTKNTGICETPPYSHNRLLTTTDCPATGCTFPIQLNFSAFNNVHSTHPLLCFNYKQPGQCKVSTWHSCMGCVWKSCKYDSTFNEGEQKNHFPSLIEKTTKFDSEGNPTTETQFTLTIPDPRDQRWLSPQKASVYETNTDSYPSSHLYIWRAYVLTSPEIHNTIQIQETTLKTKLAPFSWLTLMREGLKLANQTGLTDLISCLLCATLGQTPLVAVPTMFSANQTTETSQCPPPIPDVPLFYFDTSSFPMCYSLQNLDPTCNKTLQLSTNLTAPHGFYFWCNGTLSKLLTLSDLKEHSRCLPVTLVPRLTVYSPAEFLMKHTTTTHTYSSPHRQRRAVFLPIVIGLSLAGSAAAIGLGTGALVNNNQAITRLSLQLQAAIDDSAASLASLQRQVTSVAQVALQNRRALDLLTAGQGGTCIFLQEECCYYINESGTVETRIEKLQKIKTELQSHQFTTEATTWWSSSMYSLLSPLVAPLIIICLFLLIAPCFFQFLQRRFQELTRVTINQMMLQPVLSHPNYIYRPLPTSQTP</sequence>
<dbReference type="Proteomes" id="UP000008225">
    <property type="component" value="Chromosome X"/>
</dbReference>
<keyword evidence="2" id="KW-0812">Transmembrane</keyword>
<evidence type="ECO:0000313" key="4">
    <source>
        <dbReference type="Ensembl" id="ENSCJAP00000074093.2"/>
    </source>
</evidence>
<dbReference type="Gene3D" id="1.10.287.210">
    <property type="match status" value="1"/>
</dbReference>
<proteinExistence type="predicted"/>